<gene>
    <name evidence="1" type="ORF">OKA05_13550</name>
</gene>
<comment type="caution">
    <text evidence="1">The sequence shown here is derived from an EMBL/GenBank/DDBJ whole genome shotgun (WGS) entry which is preliminary data.</text>
</comment>
<protein>
    <recommendedName>
        <fullName evidence="3">Lipoprotein</fullName>
    </recommendedName>
</protein>
<dbReference type="Proteomes" id="UP001320876">
    <property type="component" value="Unassembled WGS sequence"/>
</dbReference>
<keyword evidence="2" id="KW-1185">Reference proteome</keyword>
<sequence length="206" mass="23024">MKRRTFLSLASVTPVMVPRLQAEPEDHAGTARAAWAETVVRQTSGTFISPEGDLRLEVALITKEDEVIEETVPGDGGPESQYTFRGEKLPRWLQPTDGILKVFRFTWKGREVPVAKRFWNDFGGCLIDSTPLKKDQVPEELHPEFDEFLNGLEGPKVILSADGGTALIEWRILDTDACCGHRATVRWIIGKGGAVMRHRHTTPNMC</sequence>
<proteinExistence type="predicted"/>
<reference evidence="1 2" key="1">
    <citation type="submission" date="2022-10" db="EMBL/GenBank/DDBJ databases">
        <title>Luteolibacter arcticus strain CCTCC AB 2014275, whole genome shotgun sequencing project.</title>
        <authorList>
            <person name="Zhao G."/>
            <person name="Shen L."/>
        </authorList>
    </citation>
    <scope>NUCLEOTIDE SEQUENCE [LARGE SCALE GENOMIC DNA]</scope>
    <source>
        <strain evidence="1 2">CCTCC AB 2014275</strain>
    </source>
</reference>
<accession>A0ABT3GJ88</accession>
<evidence type="ECO:0000313" key="2">
    <source>
        <dbReference type="Proteomes" id="UP001320876"/>
    </source>
</evidence>
<dbReference type="EMBL" id="JAPDDT010000005">
    <property type="protein sequence ID" value="MCW1923584.1"/>
    <property type="molecule type" value="Genomic_DNA"/>
</dbReference>
<evidence type="ECO:0008006" key="3">
    <source>
        <dbReference type="Google" id="ProtNLM"/>
    </source>
</evidence>
<evidence type="ECO:0000313" key="1">
    <source>
        <dbReference type="EMBL" id="MCW1923584.1"/>
    </source>
</evidence>
<dbReference type="RefSeq" id="WP_264487693.1">
    <property type="nucleotide sequence ID" value="NZ_JAPDDT010000005.1"/>
</dbReference>
<name>A0ABT3GJ88_9BACT</name>
<organism evidence="1 2">
    <name type="scientific">Luteolibacter arcticus</name>
    <dbReference type="NCBI Taxonomy" id="1581411"/>
    <lineage>
        <taxon>Bacteria</taxon>
        <taxon>Pseudomonadati</taxon>
        <taxon>Verrucomicrobiota</taxon>
        <taxon>Verrucomicrobiia</taxon>
        <taxon>Verrucomicrobiales</taxon>
        <taxon>Verrucomicrobiaceae</taxon>
        <taxon>Luteolibacter</taxon>
    </lineage>
</organism>